<feature type="transmembrane region" description="Helical" evidence="7">
    <location>
        <begin position="15"/>
        <end position="41"/>
    </location>
</feature>
<dbReference type="PROSITE" id="PS50928">
    <property type="entry name" value="ABC_TM1"/>
    <property type="match status" value="1"/>
</dbReference>
<evidence type="ECO:0000256" key="6">
    <source>
        <dbReference type="ARBA" id="ARBA00023136"/>
    </source>
</evidence>
<feature type="domain" description="ABC transmembrane type-1" evidence="8">
    <location>
        <begin position="75"/>
        <end position="286"/>
    </location>
</feature>
<organism evidence="9 10">
    <name type="scientific">Paenibacillus psychroresistens</name>
    <dbReference type="NCBI Taxonomy" id="1778678"/>
    <lineage>
        <taxon>Bacteria</taxon>
        <taxon>Bacillati</taxon>
        <taxon>Bacillota</taxon>
        <taxon>Bacilli</taxon>
        <taxon>Bacillales</taxon>
        <taxon>Paenibacillaceae</taxon>
        <taxon>Paenibacillus</taxon>
    </lineage>
</organism>
<dbReference type="Gene3D" id="1.10.3720.10">
    <property type="entry name" value="MetI-like"/>
    <property type="match status" value="1"/>
</dbReference>
<evidence type="ECO:0000256" key="7">
    <source>
        <dbReference type="RuleBase" id="RU363032"/>
    </source>
</evidence>
<dbReference type="SUPFAM" id="SSF161098">
    <property type="entry name" value="MetI-like"/>
    <property type="match status" value="1"/>
</dbReference>
<keyword evidence="2 7" id="KW-0813">Transport</keyword>
<sequence>MPRKTSGLARMEKRWGILFALPAILGFLFFSLGPIIASLYFSLTNWQIGNNHVAFIGLENYKHIFTVDPLFKKSAFVTTYYALASVPIVLFLAFIVAMLLNQKVKGLSFFRTVYYLPVVVPSVASSMLWLWLYNPDFGLFNLILKQFSLPTSNWIYDEATVIPSIVIMSAWGIGNGMIIFLAGLKGIPTHLYEAVEVDGGSALRKLIHVTIPLMTPTIFFNLIMSLIGAFQIFNQAYIMTDGGPNNSSLFYVFYLYRTAFTETKIGYASALAWILFFIIMILTFIVFKTSRKWVYYEGDQR</sequence>
<feature type="transmembrane region" description="Helical" evidence="7">
    <location>
        <begin position="80"/>
        <end position="100"/>
    </location>
</feature>
<evidence type="ECO:0000256" key="4">
    <source>
        <dbReference type="ARBA" id="ARBA00022692"/>
    </source>
</evidence>
<evidence type="ECO:0000256" key="2">
    <source>
        <dbReference type="ARBA" id="ARBA00022448"/>
    </source>
</evidence>
<dbReference type="OrthoDB" id="9788108at2"/>
<dbReference type="InterPro" id="IPR035906">
    <property type="entry name" value="MetI-like_sf"/>
</dbReference>
<keyword evidence="6 7" id="KW-0472">Membrane</keyword>
<comment type="subcellular location">
    <subcellularLocation>
        <location evidence="1 7">Cell membrane</location>
        <topology evidence="1 7">Multi-pass membrane protein</topology>
    </subcellularLocation>
</comment>
<accession>A0A6B8RYN7</accession>
<evidence type="ECO:0000259" key="8">
    <source>
        <dbReference type="PROSITE" id="PS50928"/>
    </source>
</evidence>
<evidence type="ECO:0000256" key="1">
    <source>
        <dbReference type="ARBA" id="ARBA00004651"/>
    </source>
</evidence>
<protein>
    <submittedName>
        <fullName evidence="9">Sugar ABC transporter permease</fullName>
    </submittedName>
</protein>
<dbReference type="AlphaFoldDB" id="A0A6B8RYN7"/>
<dbReference type="PANTHER" id="PTHR30193:SF1">
    <property type="entry name" value="ABC TRANSPORTER PERMEASE PROTEIN YESP-RELATED"/>
    <property type="match status" value="1"/>
</dbReference>
<dbReference type="GO" id="GO:0005886">
    <property type="term" value="C:plasma membrane"/>
    <property type="evidence" value="ECO:0007669"/>
    <property type="project" value="UniProtKB-SubCell"/>
</dbReference>
<dbReference type="Proteomes" id="UP000426246">
    <property type="component" value="Chromosome"/>
</dbReference>
<evidence type="ECO:0000313" key="9">
    <source>
        <dbReference type="EMBL" id="QGR00019.1"/>
    </source>
</evidence>
<dbReference type="GO" id="GO:0055085">
    <property type="term" value="P:transmembrane transport"/>
    <property type="evidence" value="ECO:0007669"/>
    <property type="project" value="InterPro"/>
</dbReference>
<dbReference type="InterPro" id="IPR000515">
    <property type="entry name" value="MetI-like"/>
</dbReference>
<feature type="transmembrane region" description="Helical" evidence="7">
    <location>
        <begin position="265"/>
        <end position="287"/>
    </location>
</feature>
<keyword evidence="10" id="KW-1185">Reference proteome</keyword>
<dbReference type="InterPro" id="IPR051393">
    <property type="entry name" value="ABC_transporter_permease"/>
</dbReference>
<evidence type="ECO:0000256" key="3">
    <source>
        <dbReference type="ARBA" id="ARBA00022475"/>
    </source>
</evidence>
<proteinExistence type="inferred from homology"/>
<feature type="transmembrane region" description="Helical" evidence="7">
    <location>
        <begin position="161"/>
        <end position="184"/>
    </location>
</feature>
<feature type="transmembrane region" description="Helical" evidence="7">
    <location>
        <begin position="112"/>
        <end position="132"/>
    </location>
</feature>
<keyword evidence="3" id="KW-1003">Cell membrane</keyword>
<name>A0A6B8RYN7_9BACL</name>
<keyword evidence="4 7" id="KW-0812">Transmembrane</keyword>
<evidence type="ECO:0000256" key="5">
    <source>
        <dbReference type="ARBA" id="ARBA00022989"/>
    </source>
</evidence>
<feature type="transmembrane region" description="Helical" evidence="7">
    <location>
        <begin position="213"/>
        <end position="233"/>
    </location>
</feature>
<dbReference type="EMBL" id="CP034235">
    <property type="protein sequence ID" value="QGR00019.1"/>
    <property type="molecule type" value="Genomic_DNA"/>
</dbReference>
<dbReference type="KEGG" id="ppsc:EHS13_09360"/>
<reference evidence="10" key="1">
    <citation type="submission" date="2018-11" db="EMBL/GenBank/DDBJ databases">
        <title>Complete genome sequence of Paenibacillus sp. ML311-T8.</title>
        <authorList>
            <person name="Nam Y.-D."/>
            <person name="Kang J."/>
            <person name="Chung W.-H."/>
            <person name="Park Y.S."/>
        </authorList>
    </citation>
    <scope>NUCLEOTIDE SEQUENCE [LARGE SCALE GENOMIC DNA]</scope>
    <source>
        <strain evidence="10">ML311-T8</strain>
    </source>
</reference>
<evidence type="ECO:0000313" key="10">
    <source>
        <dbReference type="Proteomes" id="UP000426246"/>
    </source>
</evidence>
<dbReference type="PANTHER" id="PTHR30193">
    <property type="entry name" value="ABC TRANSPORTER PERMEASE PROTEIN"/>
    <property type="match status" value="1"/>
</dbReference>
<keyword evidence="5 7" id="KW-1133">Transmembrane helix</keyword>
<gene>
    <name evidence="9" type="ORF">EHS13_09360</name>
</gene>
<dbReference type="CDD" id="cd06261">
    <property type="entry name" value="TM_PBP2"/>
    <property type="match status" value="1"/>
</dbReference>
<dbReference type="Pfam" id="PF00528">
    <property type="entry name" value="BPD_transp_1"/>
    <property type="match status" value="1"/>
</dbReference>
<comment type="similarity">
    <text evidence="7">Belongs to the binding-protein-dependent transport system permease family.</text>
</comment>